<accession>A0A1F7UHU1</accession>
<dbReference type="GO" id="GO:0030313">
    <property type="term" value="C:cell envelope"/>
    <property type="evidence" value="ECO:0007669"/>
    <property type="project" value="UniProtKB-SubCell"/>
</dbReference>
<keyword evidence="3" id="KW-0175">Coiled coil</keyword>
<comment type="similarity">
    <text evidence="2">Belongs to the membrane fusion protein (MFP) (TC 8.A.1) family.</text>
</comment>
<feature type="domain" description="YknX-like beta-barrel" evidence="4">
    <location>
        <begin position="440"/>
        <end position="515"/>
    </location>
</feature>
<organism evidence="5 6">
    <name type="scientific">Candidatus Uhrbacteria bacterium RIFCSPHIGHO2_12_FULL_54_23</name>
    <dbReference type="NCBI Taxonomy" id="1802397"/>
    <lineage>
        <taxon>Bacteria</taxon>
        <taxon>Candidatus Uhriibacteriota</taxon>
    </lineage>
</organism>
<dbReference type="GO" id="GO:0022857">
    <property type="term" value="F:transmembrane transporter activity"/>
    <property type="evidence" value="ECO:0007669"/>
    <property type="project" value="InterPro"/>
</dbReference>
<reference evidence="5 6" key="1">
    <citation type="journal article" date="2016" name="Nat. Commun.">
        <title>Thousands of microbial genomes shed light on interconnected biogeochemical processes in an aquifer system.</title>
        <authorList>
            <person name="Anantharaman K."/>
            <person name="Brown C.T."/>
            <person name="Hug L.A."/>
            <person name="Sharon I."/>
            <person name="Castelle C.J."/>
            <person name="Probst A.J."/>
            <person name="Thomas B.C."/>
            <person name="Singh A."/>
            <person name="Wilkins M.J."/>
            <person name="Karaoz U."/>
            <person name="Brodie E.L."/>
            <person name="Williams K.H."/>
            <person name="Hubbard S.S."/>
            <person name="Banfield J.F."/>
        </authorList>
    </citation>
    <scope>NUCLEOTIDE SEQUENCE [LARGE SCALE GENOMIC DNA]</scope>
</reference>
<protein>
    <recommendedName>
        <fullName evidence="4">YknX-like beta-barrel domain-containing protein</fullName>
    </recommendedName>
</protein>
<dbReference type="SUPFAM" id="SSF51230">
    <property type="entry name" value="Single hybrid motif"/>
    <property type="match status" value="1"/>
</dbReference>
<dbReference type="Proteomes" id="UP000176604">
    <property type="component" value="Unassembled WGS sequence"/>
</dbReference>
<dbReference type="InterPro" id="IPR058636">
    <property type="entry name" value="Beta-barrel_YknX"/>
</dbReference>
<dbReference type="Pfam" id="PF25990">
    <property type="entry name" value="Beta-barrel_YknX"/>
    <property type="match status" value="1"/>
</dbReference>
<name>A0A1F7UHU1_9BACT</name>
<dbReference type="EMBL" id="MGEF01000062">
    <property type="protein sequence ID" value="OGL77288.1"/>
    <property type="molecule type" value="Genomic_DNA"/>
</dbReference>
<evidence type="ECO:0000313" key="5">
    <source>
        <dbReference type="EMBL" id="OGL77288.1"/>
    </source>
</evidence>
<dbReference type="STRING" id="1802397.A3J43_00515"/>
<dbReference type="InterPro" id="IPR006143">
    <property type="entry name" value="RND_pump_MFP"/>
</dbReference>
<dbReference type="GO" id="GO:0016020">
    <property type="term" value="C:membrane"/>
    <property type="evidence" value="ECO:0007669"/>
    <property type="project" value="InterPro"/>
</dbReference>
<dbReference type="AlphaFoldDB" id="A0A1F7UHU1"/>
<dbReference type="NCBIfam" id="TIGR01730">
    <property type="entry name" value="RND_mfp"/>
    <property type="match status" value="1"/>
</dbReference>
<comment type="subcellular location">
    <subcellularLocation>
        <location evidence="1">Cell envelope</location>
    </subcellularLocation>
</comment>
<dbReference type="InterPro" id="IPR011053">
    <property type="entry name" value="Single_hybrid_motif"/>
</dbReference>
<dbReference type="Gene3D" id="2.40.50.100">
    <property type="match status" value="2"/>
</dbReference>
<proteinExistence type="inferred from homology"/>
<dbReference type="PANTHER" id="PTHR32347">
    <property type="entry name" value="EFFLUX SYSTEM COMPONENT YKNX-RELATED"/>
    <property type="match status" value="1"/>
</dbReference>
<dbReference type="InterPro" id="IPR050465">
    <property type="entry name" value="UPF0194_transport"/>
</dbReference>
<sequence>MKKIIAIIIGAVIIGSVIWAFARKGKDSPYLTEAVTRGALLQSVSASGKVEATSDIQLSFEQQGQIASLAVAEGDRIAKDAVLVTLNQRDADASVANAAAAVAAAQAEYDQLIVGASAGEKRVAEVARDNAQESLVQTVARAAADRAKAEQSLAEARVTWEAARTNLTQDIDAKLAAAVSAANTAEKKAQGVRNILDELYAENNNFELFFTITNVEAQARAENAYEAVAAAWQSFKTALAAFRAAPTEQQAASSFPLLEASLVPVRNAVHETSVALVDAQVSGSAPKTVATYRTDVAAAWTDINASIADLADARVSLANARANGTAAIEVKQAAMATAEQNMDTVQAVSAQSVAQADGARKQAQADYDKLTAPPTAEERALRRARVDEALAKLLTAETLRARTALTAPIDGVVTKVNVKAGETVTPGETIVRLFAANAFEISVQVPEADIPKVNEGDAVRITLDAYGDDQEFSGEVHFVNPAETLIDDVVYYDVTIFFSDTPPEVKPGMSADVTINTDRRNESLSIPLRAVKEKNGVQYVDVLNDKATAEKSITLGMRADGGWVEILEGLEEGEMVVVGMKKK</sequence>
<dbReference type="PANTHER" id="PTHR32347:SF23">
    <property type="entry name" value="BLL5650 PROTEIN"/>
    <property type="match status" value="1"/>
</dbReference>
<evidence type="ECO:0000256" key="2">
    <source>
        <dbReference type="ARBA" id="ARBA00009477"/>
    </source>
</evidence>
<dbReference type="SUPFAM" id="SSF111369">
    <property type="entry name" value="HlyD-like secretion proteins"/>
    <property type="match status" value="1"/>
</dbReference>
<evidence type="ECO:0000256" key="1">
    <source>
        <dbReference type="ARBA" id="ARBA00004196"/>
    </source>
</evidence>
<dbReference type="Gene3D" id="2.40.420.20">
    <property type="match status" value="1"/>
</dbReference>
<evidence type="ECO:0000313" key="6">
    <source>
        <dbReference type="Proteomes" id="UP000176604"/>
    </source>
</evidence>
<comment type="caution">
    <text evidence="5">The sequence shown here is derived from an EMBL/GenBank/DDBJ whole genome shotgun (WGS) entry which is preliminary data.</text>
</comment>
<gene>
    <name evidence="5" type="ORF">A3J43_00515</name>
</gene>
<evidence type="ECO:0000259" key="4">
    <source>
        <dbReference type="Pfam" id="PF25990"/>
    </source>
</evidence>
<evidence type="ECO:0000256" key="3">
    <source>
        <dbReference type="ARBA" id="ARBA00023054"/>
    </source>
</evidence>
<dbReference type="Gene3D" id="2.40.30.170">
    <property type="match status" value="1"/>
</dbReference>